<evidence type="ECO:0000256" key="1">
    <source>
        <dbReference type="SAM" id="Coils"/>
    </source>
</evidence>
<organism evidence="3 4">
    <name type="scientific">Daphnia galeata</name>
    <dbReference type="NCBI Taxonomy" id="27404"/>
    <lineage>
        <taxon>Eukaryota</taxon>
        <taxon>Metazoa</taxon>
        <taxon>Ecdysozoa</taxon>
        <taxon>Arthropoda</taxon>
        <taxon>Crustacea</taxon>
        <taxon>Branchiopoda</taxon>
        <taxon>Diplostraca</taxon>
        <taxon>Cladocera</taxon>
        <taxon>Anomopoda</taxon>
        <taxon>Daphniidae</taxon>
        <taxon>Daphnia</taxon>
    </lineage>
</organism>
<dbReference type="InterPro" id="IPR029602">
    <property type="entry name" value="IFT74"/>
</dbReference>
<dbReference type="GO" id="GO:0005929">
    <property type="term" value="C:cilium"/>
    <property type="evidence" value="ECO:0007669"/>
    <property type="project" value="TreeGrafter"/>
</dbReference>
<feature type="coiled-coil region" evidence="1">
    <location>
        <begin position="466"/>
        <end position="514"/>
    </location>
</feature>
<dbReference type="PANTHER" id="PTHR31432">
    <property type="entry name" value="INTRAFLAGELLAR TRANSPORT PROTEIN 74 HOMOLOG"/>
    <property type="match status" value="1"/>
</dbReference>
<feature type="region of interest" description="Disordered" evidence="2">
    <location>
        <begin position="1"/>
        <end position="44"/>
    </location>
</feature>
<dbReference type="Proteomes" id="UP000789390">
    <property type="component" value="Unassembled WGS sequence"/>
</dbReference>
<dbReference type="PANTHER" id="PTHR31432:SF0">
    <property type="entry name" value="INTRAFLAGELLAR TRANSPORT PROTEIN 74 HOMOLOG"/>
    <property type="match status" value="1"/>
</dbReference>
<evidence type="ECO:0000313" key="4">
    <source>
        <dbReference type="Proteomes" id="UP000789390"/>
    </source>
</evidence>
<evidence type="ECO:0008006" key="5">
    <source>
        <dbReference type="Google" id="ProtNLM"/>
    </source>
</evidence>
<evidence type="ECO:0000256" key="2">
    <source>
        <dbReference type="SAM" id="MobiDB-lite"/>
    </source>
</evidence>
<evidence type="ECO:0000313" key="3">
    <source>
        <dbReference type="EMBL" id="CAH0098544.1"/>
    </source>
</evidence>
<feature type="coiled-coil region" evidence="1">
    <location>
        <begin position="223"/>
        <end position="428"/>
    </location>
</feature>
<dbReference type="GO" id="GO:0035735">
    <property type="term" value="P:intraciliary transport involved in cilium assembly"/>
    <property type="evidence" value="ECO:0007669"/>
    <property type="project" value="TreeGrafter"/>
</dbReference>
<name>A0A8J2VYF7_9CRUS</name>
<reference evidence="3" key="1">
    <citation type="submission" date="2021-11" db="EMBL/GenBank/DDBJ databases">
        <authorList>
            <person name="Schell T."/>
        </authorList>
    </citation>
    <scope>NUCLEOTIDE SEQUENCE</scope>
    <source>
        <strain evidence="3">M5</strain>
    </source>
</reference>
<feature type="compositionally biased region" description="Polar residues" evidence="2">
    <location>
        <begin position="7"/>
        <end position="29"/>
    </location>
</feature>
<proteinExistence type="predicted"/>
<dbReference type="EMBL" id="CAKKLH010000003">
    <property type="protein sequence ID" value="CAH0098544.1"/>
    <property type="molecule type" value="Genomic_DNA"/>
</dbReference>
<dbReference type="GO" id="GO:0048487">
    <property type="term" value="F:beta-tubulin binding"/>
    <property type="evidence" value="ECO:0007669"/>
    <property type="project" value="InterPro"/>
</dbReference>
<dbReference type="AlphaFoldDB" id="A0A8J2VYF7"/>
<feature type="coiled-coil region" evidence="1">
    <location>
        <begin position="165"/>
        <end position="192"/>
    </location>
</feature>
<accession>A0A8J2VYF7</accession>
<comment type="caution">
    <text evidence="3">The sequence shown here is derived from an EMBL/GenBank/DDBJ whole genome shotgun (WGS) entry which is preliminary data.</text>
</comment>
<protein>
    <recommendedName>
        <fullName evidence="5">Intraflagellar transport protein 74</fullName>
    </recommendedName>
</protein>
<keyword evidence="4" id="KW-1185">Reference proteome</keyword>
<sequence>MERPQTRRGSSDTISFWEQQQPAETNTSSQGGGDGGIANSSSRPLTRMANEYGVQKPAGGMMSAGFAQRISTVNRPGSRVGTAASGSNAMRAVTAYNYNAAAVERPTTQQGLGGLKTASRGLPQRQIQDKSYYLGVLRAKMTEVNAEMGKLTKGIEKNNKELQSLPSLEKRVKEMAAEITDLQSQAADLNLLQEKIAISSDASQMEIELQSLLVQNEREAHEAEDLFDVVKTVKEKMAALEREIQMENDEAEKFITTLTPGEQEKYSQLRTEQNILAKEVENTTTQLSALETKARKLEEELRPFPTKEEMFRLRQNLVELESKYEQMKEQDAKRLDPEGERAQLVASVKSDNAEVAAMEQQIKEILAETERLQNELQEIDNTFEESQSERGQKYRDLRKREQVMDEFLSSWEDNYASEMDRLRELETHIMQTLNKVGKQQSLMQLVPSISEYSTAKEDYLVKEGELEKSRATVEGIAIEYQRLQNNLQKMEDLENKIQGELKTLKDQLETIQTNSIKFTGVDDLRHETEERRNRLLLEQDDLADKKSEIQARVNQLQTQCDNLQVELDKNETHVTLHVFDEKLRSLEEDNELMSKFISENQNTYNVSARRDATMEIVRTYMDNLQSTYN</sequence>
<feature type="coiled-coil region" evidence="1">
    <location>
        <begin position="539"/>
        <end position="573"/>
    </location>
</feature>
<dbReference type="GO" id="GO:0030992">
    <property type="term" value="C:intraciliary transport particle B"/>
    <property type="evidence" value="ECO:0007669"/>
    <property type="project" value="InterPro"/>
</dbReference>
<dbReference type="OrthoDB" id="444379at2759"/>
<gene>
    <name evidence="3" type="ORF">DGAL_LOCUS627</name>
</gene>
<keyword evidence="1" id="KW-0175">Coiled coil</keyword>